<gene>
    <name evidence="1" type="ORF">DFR45_1125</name>
</gene>
<evidence type="ECO:0000313" key="2">
    <source>
        <dbReference type="Proteomes" id="UP000252174"/>
    </source>
</evidence>
<evidence type="ECO:0000313" key="1">
    <source>
        <dbReference type="EMBL" id="RCX07594.1"/>
    </source>
</evidence>
<dbReference type="EMBL" id="QPJU01000012">
    <property type="protein sequence ID" value="RCX07594.1"/>
    <property type="molecule type" value="Genomic_DNA"/>
</dbReference>
<sequence>MNALRRGWESVRRAALAWLLLALVLVPTVGQLHKVLHFAPHAGQGRAMAVLRAHGLDVRGTAAGAVGAIGVEAGAEAQGALSPGAAAASEKDFSQGLRRLLPQHTAADCELLDQLALGQALHAAALVLPTALPPGAPAARPLVGRVVRHVAAFRARAPPTR</sequence>
<organism evidence="1 2">
    <name type="scientific">Extensimonas vulgaris</name>
    <dbReference type="NCBI Taxonomy" id="1031594"/>
    <lineage>
        <taxon>Bacteria</taxon>
        <taxon>Pseudomonadati</taxon>
        <taxon>Pseudomonadota</taxon>
        <taxon>Betaproteobacteria</taxon>
        <taxon>Burkholderiales</taxon>
        <taxon>Comamonadaceae</taxon>
        <taxon>Extensimonas</taxon>
    </lineage>
</organism>
<dbReference type="RefSeq" id="WP_144686969.1">
    <property type="nucleotide sequence ID" value="NZ_QPJU01000012.1"/>
</dbReference>
<comment type="caution">
    <text evidence="1">The sequence shown here is derived from an EMBL/GenBank/DDBJ whole genome shotgun (WGS) entry which is preliminary data.</text>
</comment>
<dbReference type="AlphaFoldDB" id="A0A369AJH4"/>
<protein>
    <submittedName>
        <fullName evidence="1">Uncharacterized protein</fullName>
    </submittedName>
</protein>
<dbReference type="Proteomes" id="UP000252174">
    <property type="component" value="Unassembled WGS sequence"/>
</dbReference>
<name>A0A369AJH4_9BURK</name>
<reference evidence="1 2" key="1">
    <citation type="submission" date="2018-07" db="EMBL/GenBank/DDBJ databases">
        <title>Genomic Encyclopedia of Type Strains, Phase IV (KMG-IV): sequencing the most valuable type-strain genomes for metagenomic binning, comparative biology and taxonomic classification.</title>
        <authorList>
            <person name="Goeker M."/>
        </authorList>
    </citation>
    <scope>NUCLEOTIDE SEQUENCE [LARGE SCALE GENOMIC DNA]</scope>
    <source>
        <strain evidence="1 2">DSM 100911</strain>
    </source>
</reference>
<keyword evidence="2" id="KW-1185">Reference proteome</keyword>
<accession>A0A369AJH4</accession>
<proteinExistence type="predicted"/>